<reference evidence="1" key="2">
    <citation type="journal article" date="2022" name="Res Sq">
        <title>Comparative Genomics Reveals Insights into the Divergent Evolution of Astigmatic Mites and Household Pest Adaptations.</title>
        <authorList>
            <person name="Xiong Q."/>
            <person name="Wan A.T.-Y."/>
            <person name="Liu X.-Y."/>
            <person name="Fung C.S.-H."/>
            <person name="Xiao X."/>
            <person name="Malainual N."/>
            <person name="Hou J."/>
            <person name="Wang L."/>
            <person name="Wang M."/>
            <person name="Yang K."/>
            <person name="Cui Y."/>
            <person name="Leung E."/>
            <person name="Nong W."/>
            <person name="Shin S.-K."/>
            <person name="Au S."/>
            <person name="Jeong K.Y."/>
            <person name="Chew F.T."/>
            <person name="Hui J."/>
            <person name="Leung T.F."/>
            <person name="Tungtrongchitr A."/>
            <person name="Zhong N."/>
            <person name="Liu Z."/>
            <person name="Tsui S."/>
        </authorList>
    </citation>
    <scope>NUCLEOTIDE SEQUENCE</scope>
    <source>
        <strain evidence="1">Derf</strain>
        <tissue evidence="1">Whole organism</tissue>
    </source>
</reference>
<proteinExistence type="predicted"/>
<comment type="caution">
    <text evidence="1">The sequence shown here is derived from an EMBL/GenBank/DDBJ whole genome shotgun (WGS) entry which is preliminary data.</text>
</comment>
<dbReference type="Proteomes" id="UP000790347">
    <property type="component" value="Unassembled WGS sequence"/>
</dbReference>
<protein>
    <submittedName>
        <fullName evidence="1">Uncharacterized protein</fullName>
    </submittedName>
</protein>
<accession>A0A922I9V9</accession>
<keyword evidence="2" id="KW-1185">Reference proteome</keyword>
<evidence type="ECO:0000313" key="2">
    <source>
        <dbReference type="Proteomes" id="UP000790347"/>
    </source>
</evidence>
<gene>
    <name evidence="1" type="ORF">DERF_001649</name>
</gene>
<evidence type="ECO:0000313" key="1">
    <source>
        <dbReference type="EMBL" id="KAH9527641.1"/>
    </source>
</evidence>
<name>A0A922I9V9_DERFA</name>
<dbReference type="AlphaFoldDB" id="A0A922I9V9"/>
<organism evidence="1 2">
    <name type="scientific">Dermatophagoides farinae</name>
    <name type="common">American house dust mite</name>
    <dbReference type="NCBI Taxonomy" id="6954"/>
    <lineage>
        <taxon>Eukaryota</taxon>
        <taxon>Metazoa</taxon>
        <taxon>Ecdysozoa</taxon>
        <taxon>Arthropoda</taxon>
        <taxon>Chelicerata</taxon>
        <taxon>Arachnida</taxon>
        <taxon>Acari</taxon>
        <taxon>Acariformes</taxon>
        <taxon>Sarcoptiformes</taxon>
        <taxon>Astigmata</taxon>
        <taxon>Psoroptidia</taxon>
        <taxon>Analgoidea</taxon>
        <taxon>Pyroglyphidae</taxon>
        <taxon>Dermatophagoidinae</taxon>
        <taxon>Dermatophagoides</taxon>
    </lineage>
</organism>
<sequence length="123" mass="14418">MCNEKIKFFPDLLEAINLRDISKISTFYEYSNLRKSKSKKKFQFTTQKIDINHNSTIADSYLQGVTYITNCLVYELCIIDTCFTEGNSKLEGNDLYQQKYINCQQLASNLSSQRKRCKMRIVE</sequence>
<dbReference type="EMBL" id="ASGP02000001">
    <property type="protein sequence ID" value="KAH9527641.1"/>
    <property type="molecule type" value="Genomic_DNA"/>
</dbReference>
<reference evidence="1" key="1">
    <citation type="submission" date="2013-05" db="EMBL/GenBank/DDBJ databases">
        <authorList>
            <person name="Yim A.K.Y."/>
            <person name="Chan T.F."/>
            <person name="Ji K.M."/>
            <person name="Liu X.Y."/>
            <person name="Zhou J.W."/>
            <person name="Li R.Q."/>
            <person name="Yang K.Y."/>
            <person name="Li J."/>
            <person name="Li M."/>
            <person name="Law P.T.W."/>
            <person name="Wu Y.L."/>
            <person name="Cai Z.L."/>
            <person name="Qin H."/>
            <person name="Bao Y."/>
            <person name="Leung R.K.K."/>
            <person name="Ng P.K.S."/>
            <person name="Zou J."/>
            <person name="Zhong X.J."/>
            <person name="Ran P.X."/>
            <person name="Zhong N.S."/>
            <person name="Liu Z.G."/>
            <person name="Tsui S.K.W."/>
        </authorList>
    </citation>
    <scope>NUCLEOTIDE SEQUENCE</scope>
    <source>
        <strain evidence="1">Derf</strain>
        <tissue evidence="1">Whole organism</tissue>
    </source>
</reference>